<dbReference type="GO" id="GO:0016705">
    <property type="term" value="F:oxidoreductase activity, acting on paired donors, with incorporation or reduction of molecular oxygen"/>
    <property type="evidence" value="ECO:0007669"/>
    <property type="project" value="InterPro"/>
</dbReference>
<keyword evidence="6" id="KW-0503">Monooxygenase</keyword>
<feature type="region of interest" description="Disordered" evidence="7">
    <location>
        <begin position="228"/>
        <end position="250"/>
    </location>
</feature>
<dbReference type="InterPro" id="IPR002401">
    <property type="entry name" value="Cyt_P450_E_grp-I"/>
</dbReference>
<dbReference type="GO" id="GO:0020037">
    <property type="term" value="F:heme binding"/>
    <property type="evidence" value="ECO:0007669"/>
    <property type="project" value="InterPro"/>
</dbReference>
<dbReference type="GO" id="GO:0004497">
    <property type="term" value="F:monooxygenase activity"/>
    <property type="evidence" value="ECO:0007669"/>
    <property type="project" value="UniProtKB-KW"/>
</dbReference>
<protein>
    <submittedName>
        <fullName evidence="8">Putative cytochrome p450 protein</fullName>
    </submittedName>
</protein>
<dbReference type="KEGG" id="ela:UCREL1_804"/>
<dbReference type="SUPFAM" id="SSF48264">
    <property type="entry name" value="Cytochrome P450"/>
    <property type="match status" value="1"/>
</dbReference>
<evidence type="ECO:0000256" key="6">
    <source>
        <dbReference type="RuleBase" id="RU000461"/>
    </source>
</evidence>
<evidence type="ECO:0000256" key="7">
    <source>
        <dbReference type="SAM" id="MobiDB-lite"/>
    </source>
</evidence>
<keyword evidence="9" id="KW-1185">Reference proteome</keyword>
<evidence type="ECO:0000256" key="3">
    <source>
        <dbReference type="ARBA" id="ARBA00022617"/>
    </source>
</evidence>
<dbReference type="PRINTS" id="PR00385">
    <property type="entry name" value="P450"/>
</dbReference>
<keyword evidence="5 6" id="KW-0408">Iron</keyword>
<name>M7TQI3_EUTLA</name>
<comment type="cofactor">
    <cofactor evidence="1">
        <name>heme</name>
        <dbReference type="ChEBI" id="CHEBI:30413"/>
    </cofactor>
</comment>
<organism evidence="8 9">
    <name type="scientific">Eutypa lata (strain UCR-EL1)</name>
    <name type="common">Grapevine dieback disease fungus</name>
    <name type="synonym">Eutypa armeniacae</name>
    <dbReference type="NCBI Taxonomy" id="1287681"/>
    <lineage>
        <taxon>Eukaryota</taxon>
        <taxon>Fungi</taxon>
        <taxon>Dikarya</taxon>
        <taxon>Ascomycota</taxon>
        <taxon>Pezizomycotina</taxon>
        <taxon>Sordariomycetes</taxon>
        <taxon>Xylariomycetidae</taxon>
        <taxon>Xylariales</taxon>
        <taxon>Diatrypaceae</taxon>
        <taxon>Eutypa</taxon>
    </lineage>
</organism>
<gene>
    <name evidence="8" type="ORF">UCREL1_804</name>
</gene>
<dbReference type="OrthoDB" id="1470350at2759"/>
<evidence type="ECO:0000313" key="9">
    <source>
        <dbReference type="Proteomes" id="UP000012174"/>
    </source>
</evidence>
<evidence type="ECO:0000256" key="5">
    <source>
        <dbReference type="ARBA" id="ARBA00023004"/>
    </source>
</evidence>
<dbReference type="Pfam" id="PF00067">
    <property type="entry name" value="p450"/>
    <property type="match status" value="2"/>
</dbReference>
<dbReference type="InterPro" id="IPR050121">
    <property type="entry name" value="Cytochrome_P450_monoxygenase"/>
</dbReference>
<evidence type="ECO:0000256" key="1">
    <source>
        <dbReference type="ARBA" id="ARBA00001971"/>
    </source>
</evidence>
<dbReference type="PANTHER" id="PTHR24305:SF166">
    <property type="entry name" value="CYTOCHROME P450 12A4, MITOCHONDRIAL-RELATED"/>
    <property type="match status" value="1"/>
</dbReference>
<dbReference type="STRING" id="1287681.M7TQI3"/>
<keyword evidence="3 6" id="KW-0349">Heme</keyword>
<reference evidence="9" key="1">
    <citation type="journal article" date="2013" name="Genome Announc.">
        <title>Draft genome sequence of the grapevine dieback fungus Eutypa lata UCR-EL1.</title>
        <authorList>
            <person name="Blanco-Ulate B."/>
            <person name="Rolshausen P.E."/>
            <person name="Cantu D."/>
        </authorList>
    </citation>
    <scope>NUCLEOTIDE SEQUENCE [LARGE SCALE GENOMIC DNA]</scope>
    <source>
        <strain evidence="9">UCR-EL1</strain>
    </source>
</reference>
<keyword evidence="4 6" id="KW-0479">Metal-binding</keyword>
<dbReference type="GO" id="GO:0005506">
    <property type="term" value="F:iron ion binding"/>
    <property type="evidence" value="ECO:0007669"/>
    <property type="project" value="InterPro"/>
</dbReference>
<keyword evidence="6" id="KW-0560">Oxidoreductase</keyword>
<dbReference type="PRINTS" id="PR00463">
    <property type="entry name" value="EP450I"/>
</dbReference>
<evidence type="ECO:0000313" key="8">
    <source>
        <dbReference type="EMBL" id="EMR72146.1"/>
    </source>
</evidence>
<dbReference type="PANTHER" id="PTHR24305">
    <property type="entry name" value="CYTOCHROME P450"/>
    <property type="match status" value="1"/>
</dbReference>
<dbReference type="PROSITE" id="PS00086">
    <property type="entry name" value="CYTOCHROME_P450"/>
    <property type="match status" value="1"/>
</dbReference>
<dbReference type="InterPro" id="IPR036396">
    <property type="entry name" value="Cyt_P450_sf"/>
</dbReference>
<sequence length="502" mass="56727">MMDLITCAGLGLLESLLLDKLWIRNTNTTTGPAAAALQDVTVAQAACALFLSQYLADNHVFFGQALNLYKAESPTALYIKWMREHPDAPFIRFLTWANTEVLVPNSLNANRDVVQTHCYSFSKPPWFLRVVKELGGRGIILMEGEEHRAHRRMLGGPFSFKNIRKLEPIFQEKAKDICAYFDQCIEENDKRTGVIDCTGTFSKAILDIMGEAILGVNLNYVKKPLSGTSEKSLHNNSNEDNNTNGGRKPAADLTERYTFHEAYRQFFTPGTVGKALLFANGFVPTRWLPLQANRDFLDATGWLHDVLRGIIRDRYRDVRAAMASGEYESKDSRDLITFIVEESMPGGVAEGIKEDDFLGHLLEFMAAGHDTSANMISWSLYILVLHQDIQDKLRDEARQLPDTPTYAELEKLPYLENFVRESLRVYPTVTGDQLSPYTFSAFSNGPRICIGRQFALFEIKTILVEIVRNYRFLSVEGPFTVENPSFTLRPTGLNVRLEKVRA</sequence>
<accession>M7TQI3</accession>
<dbReference type="EMBL" id="KB705515">
    <property type="protein sequence ID" value="EMR72146.1"/>
    <property type="molecule type" value="Genomic_DNA"/>
</dbReference>
<dbReference type="Proteomes" id="UP000012174">
    <property type="component" value="Unassembled WGS sequence"/>
</dbReference>
<dbReference type="Gene3D" id="1.10.630.10">
    <property type="entry name" value="Cytochrome P450"/>
    <property type="match status" value="2"/>
</dbReference>
<comment type="similarity">
    <text evidence="2 6">Belongs to the cytochrome P450 family.</text>
</comment>
<dbReference type="InterPro" id="IPR017972">
    <property type="entry name" value="Cyt_P450_CS"/>
</dbReference>
<evidence type="ECO:0000256" key="2">
    <source>
        <dbReference type="ARBA" id="ARBA00010617"/>
    </source>
</evidence>
<proteinExistence type="inferred from homology"/>
<dbReference type="HOGENOM" id="CLU_001570_5_11_1"/>
<dbReference type="InterPro" id="IPR001128">
    <property type="entry name" value="Cyt_P450"/>
</dbReference>
<dbReference type="AlphaFoldDB" id="M7TQI3"/>
<dbReference type="eggNOG" id="KOG0157">
    <property type="taxonomic scope" value="Eukaryota"/>
</dbReference>
<dbReference type="OMA" id="CITWFGT"/>
<evidence type="ECO:0000256" key="4">
    <source>
        <dbReference type="ARBA" id="ARBA00022723"/>
    </source>
</evidence>
<feature type="compositionally biased region" description="Low complexity" evidence="7">
    <location>
        <begin position="235"/>
        <end position="244"/>
    </location>
</feature>